<comment type="caution">
    <text evidence="2">The sequence shown here is derived from an EMBL/GenBank/DDBJ whole genome shotgun (WGS) entry which is preliminary data.</text>
</comment>
<evidence type="ECO:0000313" key="3">
    <source>
        <dbReference type="Proteomes" id="UP001195483"/>
    </source>
</evidence>
<dbReference type="EMBL" id="JAEAOA010000768">
    <property type="protein sequence ID" value="KAK3599971.1"/>
    <property type="molecule type" value="Genomic_DNA"/>
</dbReference>
<reference evidence="2" key="3">
    <citation type="submission" date="2023-05" db="EMBL/GenBank/DDBJ databases">
        <authorList>
            <person name="Smith C.H."/>
        </authorList>
    </citation>
    <scope>NUCLEOTIDE SEQUENCE</scope>
    <source>
        <strain evidence="2">CHS0354</strain>
        <tissue evidence="2">Mantle</tissue>
    </source>
</reference>
<evidence type="ECO:0000256" key="1">
    <source>
        <dbReference type="SAM" id="MobiDB-lite"/>
    </source>
</evidence>
<reference evidence="2" key="1">
    <citation type="journal article" date="2021" name="Genome Biol. Evol.">
        <title>A High-Quality Reference Genome for a Parasitic Bivalve with Doubly Uniparental Inheritance (Bivalvia: Unionida).</title>
        <authorList>
            <person name="Smith C.H."/>
        </authorList>
    </citation>
    <scope>NUCLEOTIDE SEQUENCE</scope>
    <source>
        <strain evidence="2">CHS0354</strain>
    </source>
</reference>
<feature type="region of interest" description="Disordered" evidence="1">
    <location>
        <begin position="71"/>
        <end position="103"/>
    </location>
</feature>
<dbReference type="Proteomes" id="UP001195483">
    <property type="component" value="Unassembled WGS sequence"/>
</dbReference>
<protein>
    <submittedName>
        <fullName evidence="2">Uncharacterized protein</fullName>
    </submittedName>
</protein>
<feature type="compositionally biased region" description="Basic residues" evidence="1">
    <location>
        <begin position="72"/>
        <end position="83"/>
    </location>
</feature>
<accession>A0AAE0W3C4</accession>
<sequence>MEQRASDTLQEVMTSGMHAQSILKMTQDILSQTKRIKKGGKPLKKAKIYSEGEPTVLIGLQPEFLSSSIVHTGRKKNQKKNQTKKTFSANGRGGAQTGNTNHH</sequence>
<organism evidence="2 3">
    <name type="scientific">Potamilus streckersoni</name>
    <dbReference type="NCBI Taxonomy" id="2493646"/>
    <lineage>
        <taxon>Eukaryota</taxon>
        <taxon>Metazoa</taxon>
        <taxon>Spiralia</taxon>
        <taxon>Lophotrochozoa</taxon>
        <taxon>Mollusca</taxon>
        <taxon>Bivalvia</taxon>
        <taxon>Autobranchia</taxon>
        <taxon>Heteroconchia</taxon>
        <taxon>Palaeoheterodonta</taxon>
        <taxon>Unionida</taxon>
        <taxon>Unionoidea</taxon>
        <taxon>Unionidae</taxon>
        <taxon>Ambleminae</taxon>
        <taxon>Lampsilini</taxon>
        <taxon>Potamilus</taxon>
    </lineage>
</organism>
<name>A0AAE0W3C4_9BIVA</name>
<dbReference type="AlphaFoldDB" id="A0AAE0W3C4"/>
<evidence type="ECO:0000313" key="2">
    <source>
        <dbReference type="EMBL" id="KAK3599971.1"/>
    </source>
</evidence>
<gene>
    <name evidence="2" type="ORF">CHS0354_012625</name>
</gene>
<reference evidence="2" key="2">
    <citation type="journal article" date="2021" name="Genome Biol. Evol.">
        <title>Developing a high-quality reference genome for a parasitic bivalve with doubly uniparental inheritance (Bivalvia: Unionida).</title>
        <authorList>
            <person name="Smith C.H."/>
        </authorList>
    </citation>
    <scope>NUCLEOTIDE SEQUENCE</scope>
    <source>
        <strain evidence="2">CHS0354</strain>
        <tissue evidence="2">Mantle</tissue>
    </source>
</reference>
<proteinExistence type="predicted"/>
<keyword evidence="3" id="KW-1185">Reference proteome</keyword>